<feature type="binding site" evidence="16">
    <location>
        <position position="112"/>
    </location>
    <ligand>
        <name>K(+)</name>
        <dbReference type="ChEBI" id="CHEBI:29103"/>
    </ligand>
</feature>
<evidence type="ECO:0000256" key="4">
    <source>
        <dbReference type="ARBA" id="ARBA00005225"/>
    </source>
</evidence>
<comment type="cofactor">
    <cofactor evidence="2">
        <name>K(+)</name>
        <dbReference type="ChEBI" id="CHEBI:29103"/>
    </cofactor>
</comment>
<dbReference type="GO" id="GO:0005524">
    <property type="term" value="F:ATP binding"/>
    <property type="evidence" value="ECO:0007669"/>
    <property type="project" value="UniProtKB-UniRule"/>
</dbReference>
<dbReference type="NCBIfam" id="TIGR00671">
    <property type="entry name" value="baf"/>
    <property type="match status" value="1"/>
</dbReference>
<keyword evidence="9 16" id="KW-0547">Nucleotide-binding</keyword>
<evidence type="ECO:0000256" key="13">
    <source>
        <dbReference type="ARBA" id="ARBA00022993"/>
    </source>
</evidence>
<dbReference type="CDD" id="cd24015">
    <property type="entry name" value="ASKHA_NBD_PanK-III"/>
    <property type="match status" value="1"/>
</dbReference>
<dbReference type="OrthoDB" id="9804707at2"/>
<comment type="catalytic activity">
    <reaction evidence="1 16">
        <text>(R)-pantothenate + ATP = (R)-4'-phosphopantothenate + ADP + H(+)</text>
        <dbReference type="Rhea" id="RHEA:16373"/>
        <dbReference type="ChEBI" id="CHEBI:10986"/>
        <dbReference type="ChEBI" id="CHEBI:15378"/>
        <dbReference type="ChEBI" id="CHEBI:29032"/>
        <dbReference type="ChEBI" id="CHEBI:30616"/>
        <dbReference type="ChEBI" id="CHEBI:456216"/>
        <dbReference type="EC" id="2.7.1.33"/>
    </reaction>
</comment>
<dbReference type="InterPro" id="IPR004619">
    <property type="entry name" value="Type_III_PanK"/>
</dbReference>
<evidence type="ECO:0000256" key="3">
    <source>
        <dbReference type="ARBA" id="ARBA00004496"/>
    </source>
</evidence>
<evidence type="ECO:0000256" key="12">
    <source>
        <dbReference type="ARBA" id="ARBA00022958"/>
    </source>
</evidence>
<evidence type="ECO:0000256" key="11">
    <source>
        <dbReference type="ARBA" id="ARBA00022840"/>
    </source>
</evidence>
<dbReference type="PANTHER" id="PTHR34265">
    <property type="entry name" value="TYPE III PANTOTHENATE KINASE"/>
    <property type="match status" value="1"/>
</dbReference>
<comment type="similarity">
    <text evidence="14 16">Belongs to the type III pantothenate kinase family.</text>
</comment>
<keyword evidence="8 16" id="KW-0808">Transferase</keyword>
<proteinExistence type="inferred from homology"/>
<comment type="subcellular location">
    <subcellularLocation>
        <location evidence="3 16">Cytoplasm</location>
    </subcellularLocation>
</comment>
<evidence type="ECO:0000256" key="7">
    <source>
        <dbReference type="ARBA" id="ARBA00022490"/>
    </source>
</evidence>
<gene>
    <name evidence="16" type="primary">coaX</name>
    <name evidence="17" type="ORF">SAMN00777080_0542</name>
</gene>
<feature type="active site" description="Proton acceptor" evidence="16">
    <location>
        <position position="91"/>
    </location>
</feature>
<evidence type="ECO:0000256" key="5">
    <source>
        <dbReference type="ARBA" id="ARBA00011738"/>
    </source>
</evidence>
<dbReference type="HAMAP" id="MF_01274">
    <property type="entry name" value="Pantothen_kinase_3"/>
    <property type="match status" value="1"/>
</dbReference>
<dbReference type="AlphaFoldDB" id="A0A1W2H0I0"/>
<feature type="binding site" evidence="16">
    <location>
        <begin position="89"/>
        <end position="92"/>
    </location>
    <ligand>
        <name>substrate</name>
    </ligand>
</feature>
<evidence type="ECO:0000256" key="2">
    <source>
        <dbReference type="ARBA" id="ARBA00001958"/>
    </source>
</evidence>
<dbReference type="InterPro" id="IPR043129">
    <property type="entry name" value="ATPase_NBD"/>
</dbReference>
<feature type="binding site" evidence="16">
    <location>
        <position position="115"/>
    </location>
    <ligand>
        <name>ATP</name>
        <dbReference type="ChEBI" id="CHEBI:30616"/>
    </ligand>
</feature>
<reference evidence="18" key="1">
    <citation type="submission" date="2017-04" db="EMBL/GenBank/DDBJ databases">
        <authorList>
            <person name="Varghese N."/>
            <person name="Submissions S."/>
        </authorList>
    </citation>
    <scope>NUCLEOTIDE SEQUENCE [LARGE SCALE GENOMIC DNA]</scope>
    <source>
        <strain evidence="18">DSM 16537</strain>
    </source>
</reference>
<accession>A0A1W2H0I0</accession>
<comment type="subunit">
    <text evidence="5 16">Homodimer.</text>
</comment>
<keyword evidence="13 16" id="KW-0173">Coenzyme A biosynthesis</keyword>
<dbReference type="GO" id="GO:0015937">
    <property type="term" value="P:coenzyme A biosynthetic process"/>
    <property type="evidence" value="ECO:0007669"/>
    <property type="project" value="UniProtKB-UniRule"/>
</dbReference>
<protein>
    <recommendedName>
        <fullName evidence="15 16">Type III pantothenate kinase</fullName>
        <ecNumber evidence="6 16">2.7.1.33</ecNumber>
    </recommendedName>
    <alternativeName>
        <fullName evidence="16">PanK-III</fullName>
    </alternativeName>
    <alternativeName>
        <fullName evidence="16">Pantothenic acid kinase</fullName>
    </alternativeName>
</protein>
<evidence type="ECO:0000256" key="10">
    <source>
        <dbReference type="ARBA" id="ARBA00022777"/>
    </source>
</evidence>
<evidence type="ECO:0000256" key="16">
    <source>
        <dbReference type="HAMAP-Rule" id="MF_01274"/>
    </source>
</evidence>
<evidence type="ECO:0000256" key="1">
    <source>
        <dbReference type="ARBA" id="ARBA00001206"/>
    </source>
</evidence>
<dbReference type="EMBL" id="LT838813">
    <property type="protein sequence ID" value="SMD42006.1"/>
    <property type="molecule type" value="Genomic_DNA"/>
</dbReference>
<dbReference type="Proteomes" id="UP000192333">
    <property type="component" value="Chromosome I"/>
</dbReference>
<evidence type="ECO:0000256" key="6">
    <source>
        <dbReference type="ARBA" id="ARBA00012102"/>
    </source>
</evidence>
<dbReference type="Pfam" id="PF03309">
    <property type="entry name" value="Pan_kinase"/>
    <property type="match status" value="1"/>
</dbReference>
<sequence>MRNLIVDIGNSRIKTAVFEDDTLISENSFEDFDLFRAFSEKLDFQHAIISSVTYQETQLNEMLPYSFLFLNMKTRLPIENKYQTPETLGVDRKAAVVGARAIAAVGNLLAIDLGSCITYDFLDDRNCYWGGAISPGLQMRFRAMNQQTARLPLVDLKRESVPDLIGGSTVSCMQGGVYFGILHELTGFIEQYQSKYKGLKVIICGGDSIFFESLTKDHIFVIPNLILYGLNRILSYNVNYQ</sequence>
<comment type="cofactor">
    <cofactor evidence="16">
        <name>NH4(+)</name>
        <dbReference type="ChEBI" id="CHEBI:28938"/>
    </cofactor>
    <cofactor evidence="16">
        <name>K(+)</name>
        <dbReference type="ChEBI" id="CHEBI:29103"/>
    </cofactor>
    <text evidence="16">A monovalent cation. Ammonium or potassium.</text>
</comment>
<dbReference type="GO" id="GO:0004594">
    <property type="term" value="F:pantothenate kinase activity"/>
    <property type="evidence" value="ECO:0007669"/>
    <property type="project" value="UniProtKB-UniRule"/>
</dbReference>
<evidence type="ECO:0000256" key="15">
    <source>
        <dbReference type="ARBA" id="ARBA00040883"/>
    </source>
</evidence>
<evidence type="ECO:0000313" key="18">
    <source>
        <dbReference type="Proteomes" id="UP000192333"/>
    </source>
</evidence>
<dbReference type="PANTHER" id="PTHR34265:SF1">
    <property type="entry name" value="TYPE III PANTOTHENATE KINASE"/>
    <property type="match status" value="1"/>
</dbReference>
<dbReference type="Gene3D" id="3.30.420.40">
    <property type="match status" value="2"/>
</dbReference>
<feature type="binding site" evidence="16">
    <location>
        <position position="169"/>
    </location>
    <ligand>
        <name>substrate</name>
    </ligand>
</feature>
<evidence type="ECO:0000256" key="8">
    <source>
        <dbReference type="ARBA" id="ARBA00022679"/>
    </source>
</evidence>
<keyword evidence="18" id="KW-1185">Reference proteome</keyword>
<name>A0A1W2H0I0_9BACT</name>
<feature type="binding site" evidence="16">
    <location>
        <position position="82"/>
    </location>
    <ligand>
        <name>substrate</name>
    </ligand>
</feature>
<evidence type="ECO:0000256" key="14">
    <source>
        <dbReference type="ARBA" id="ARBA00038036"/>
    </source>
</evidence>
<evidence type="ECO:0000256" key="9">
    <source>
        <dbReference type="ARBA" id="ARBA00022741"/>
    </source>
</evidence>
<feature type="binding site" evidence="16">
    <location>
        <begin position="7"/>
        <end position="14"/>
    </location>
    <ligand>
        <name>ATP</name>
        <dbReference type="ChEBI" id="CHEBI:30616"/>
    </ligand>
</feature>
<dbReference type="STRING" id="758820.SAMN00777080_0542"/>
<keyword evidence="11 16" id="KW-0067">ATP-binding</keyword>
<evidence type="ECO:0000313" key="17">
    <source>
        <dbReference type="EMBL" id="SMD42006.1"/>
    </source>
</evidence>
<dbReference type="UniPathway" id="UPA00241">
    <property type="reaction ID" value="UER00352"/>
</dbReference>
<keyword evidence="12 16" id="KW-0630">Potassium</keyword>
<keyword evidence="7 16" id="KW-0963">Cytoplasm</keyword>
<dbReference type="EC" id="2.7.1.33" evidence="6 16"/>
<dbReference type="SUPFAM" id="SSF53067">
    <property type="entry name" value="Actin-like ATPase domain"/>
    <property type="match status" value="2"/>
</dbReference>
<dbReference type="RefSeq" id="WP_084118855.1">
    <property type="nucleotide sequence ID" value="NZ_LT838813.1"/>
</dbReference>
<comment type="pathway">
    <text evidence="4 16">Cofactor biosynthesis; coenzyme A biosynthesis; CoA from (R)-pantothenate: step 1/5.</text>
</comment>
<dbReference type="GO" id="GO:0005737">
    <property type="term" value="C:cytoplasm"/>
    <property type="evidence" value="ECO:0007669"/>
    <property type="project" value="UniProtKB-SubCell"/>
</dbReference>
<keyword evidence="10 16" id="KW-0418">Kinase</keyword>
<keyword evidence="16" id="KW-0479">Metal-binding</keyword>
<comment type="function">
    <text evidence="16">Catalyzes the phosphorylation of pantothenate (Pan), the first step in CoA biosynthesis.</text>
</comment>
<dbReference type="GO" id="GO:0046872">
    <property type="term" value="F:metal ion binding"/>
    <property type="evidence" value="ECO:0007669"/>
    <property type="project" value="UniProtKB-KW"/>
</dbReference>
<organism evidence="17 18">
    <name type="scientific">Aquiflexum balticum DSM 16537</name>
    <dbReference type="NCBI Taxonomy" id="758820"/>
    <lineage>
        <taxon>Bacteria</taxon>
        <taxon>Pseudomonadati</taxon>
        <taxon>Bacteroidota</taxon>
        <taxon>Cytophagia</taxon>
        <taxon>Cytophagales</taxon>
        <taxon>Cyclobacteriaceae</taxon>
        <taxon>Aquiflexum</taxon>
    </lineage>
</organism>